<gene>
    <name evidence="9 10" type="primary">secE</name>
    <name evidence="10" type="ORF">IAD49_06550</name>
</gene>
<dbReference type="PANTHER" id="PTHR33910">
    <property type="entry name" value="PROTEIN TRANSLOCASE SUBUNIT SECE"/>
    <property type="match status" value="1"/>
</dbReference>
<evidence type="ECO:0000256" key="5">
    <source>
        <dbReference type="ARBA" id="ARBA00022927"/>
    </source>
</evidence>
<dbReference type="GO" id="GO:0009306">
    <property type="term" value="P:protein secretion"/>
    <property type="evidence" value="ECO:0007669"/>
    <property type="project" value="UniProtKB-UniRule"/>
</dbReference>
<evidence type="ECO:0000256" key="4">
    <source>
        <dbReference type="ARBA" id="ARBA00022692"/>
    </source>
</evidence>
<comment type="function">
    <text evidence="9">Essential subunit of the Sec protein translocation channel SecYEG. Clamps together the 2 halves of SecY. May contact the channel plug during translocation.</text>
</comment>
<feature type="transmembrane region" description="Helical" evidence="9">
    <location>
        <begin position="26"/>
        <end position="54"/>
    </location>
</feature>
<evidence type="ECO:0000256" key="3">
    <source>
        <dbReference type="ARBA" id="ARBA00022475"/>
    </source>
</evidence>
<dbReference type="GO" id="GO:0006605">
    <property type="term" value="P:protein targeting"/>
    <property type="evidence" value="ECO:0007669"/>
    <property type="project" value="UniProtKB-UniRule"/>
</dbReference>
<dbReference type="HAMAP" id="MF_00422">
    <property type="entry name" value="SecE"/>
    <property type="match status" value="1"/>
</dbReference>
<keyword evidence="6 9" id="KW-1133">Transmembrane helix</keyword>
<dbReference type="GO" id="GO:0043952">
    <property type="term" value="P:protein transport by the Sec complex"/>
    <property type="evidence" value="ECO:0007669"/>
    <property type="project" value="UniProtKB-UniRule"/>
</dbReference>
<dbReference type="InterPro" id="IPR038379">
    <property type="entry name" value="SecE_sf"/>
</dbReference>
<dbReference type="Gene3D" id="1.20.5.1030">
    <property type="entry name" value="Preprotein translocase secy subunit"/>
    <property type="match status" value="1"/>
</dbReference>
<proteinExistence type="inferred from homology"/>
<evidence type="ECO:0000256" key="6">
    <source>
        <dbReference type="ARBA" id="ARBA00022989"/>
    </source>
</evidence>
<dbReference type="PANTHER" id="PTHR33910:SF1">
    <property type="entry name" value="PROTEIN TRANSLOCASE SUBUNIT SECE"/>
    <property type="match status" value="1"/>
</dbReference>
<evidence type="ECO:0000256" key="1">
    <source>
        <dbReference type="ARBA" id="ARBA00004370"/>
    </source>
</evidence>
<evidence type="ECO:0000256" key="8">
    <source>
        <dbReference type="ARBA" id="ARBA00023136"/>
    </source>
</evidence>
<dbReference type="Proteomes" id="UP000824087">
    <property type="component" value="Unassembled WGS sequence"/>
</dbReference>
<dbReference type="AlphaFoldDB" id="A0A9D1HVC5"/>
<keyword evidence="2 9" id="KW-0813">Transport</keyword>
<dbReference type="InterPro" id="IPR001901">
    <property type="entry name" value="Translocase_SecE/Sec61-g"/>
</dbReference>
<evidence type="ECO:0000256" key="2">
    <source>
        <dbReference type="ARBA" id="ARBA00022448"/>
    </source>
</evidence>
<comment type="caution">
    <text evidence="10">The sequence shown here is derived from an EMBL/GenBank/DDBJ whole genome shotgun (WGS) entry which is preliminary data.</text>
</comment>
<keyword evidence="7 9" id="KW-0811">Translocation</keyword>
<dbReference type="NCBIfam" id="TIGR00964">
    <property type="entry name" value="secE_bact"/>
    <property type="match status" value="1"/>
</dbReference>
<reference evidence="10" key="1">
    <citation type="submission" date="2020-10" db="EMBL/GenBank/DDBJ databases">
        <authorList>
            <person name="Gilroy R."/>
        </authorList>
    </citation>
    <scope>NUCLEOTIDE SEQUENCE</scope>
    <source>
        <strain evidence="10">CHK197-8231</strain>
    </source>
</reference>
<evidence type="ECO:0000256" key="7">
    <source>
        <dbReference type="ARBA" id="ARBA00023010"/>
    </source>
</evidence>
<comment type="subcellular location">
    <subcellularLocation>
        <location evidence="9">Cell membrane</location>
        <topology evidence="9">Single-pass membrane protein</topology>
    </subcellularLocation>
    <subcellularLocation>
        <location evidence="1">Membrane</location>
    </subcellularLocation>
</comment>
<keyword evidence="4 9" id="KW-0812">Transmembrane</keyword>
<dbReference type="GO" id="GO:0005886">
    <property type="term" value="C:plasma membrane"/>
    <property type="evidence" value="ECO:0007669"/>
    <property type="project" value="UniProtKB-SubCell"/>
</dbReference>
<comment type="similarity">
    <text evidence="9">Belongs to the SecE/SEC61-gamma family.</text>
</comment>
<keyword evidence="5 9" id="KW-0653">Protein transport</keyword>
<comment type="subunit">
    <text evidence="9">Component of the Sec protein translocase complex. Heterotrimer consisting of SecY, SecE and SecG subunits. The heterotrimers can form oligomers, although 1 heterotrimer is thought to be able to translocate proteins. Interacts with the ribosome. Interacts with SecDF, and other proteins may be involved. Interacts with SecA.</text>
</comment>
<dbReference type="GO" id="GO:0065002">
    <property type="term" value="P:intracellular protein transmembrane transport"/>
    <property type="evidence" value="ECO:0007669"/>
    <property type="project" value="UniProtKB-UniRule"/>
</dbReference>
<sequence>MKKIGKFFMSVKREMKKVRFPNKKEMITYSTATIGYVIFFGLFFSLTDFILAGIRTLVG</sequence>
<dbReference type="InterPro" id="IPR005807">
    <property type="entry name" value="SecE_bac"/>
</dbReference>
<dbReference type="Pfam" id="PF00584">
    <property type="entry name" value="SecE"/>
    <property type="match status" value="1"/>
</dbReference>
<evidence type="ECO:0000256" key="9">
    <source>
        <dbReference type="HAMAP-Rule" id="MF_00422"/>
    </source>
</evidence>
<evidence type="ECO:0000313" key="11">
    <source>
        <dbReference type="Proteomes" id="UP000824087"/>
    </source>
</evidence>
<name>A0A9D1HVC5_9BACT</name>
<evidence type="ECO:0000313" key="10">
    <source>
        <dbReference type="EMBL" id="HIU23224.1"/>
    </source>
</evidence>
<reference evidence="10" key="2">
    <citation type="journal article" date="2021" name="PeerJ">
        <title>Extensive microbial diversity within the chicken gut microbiome revealed by metagenomics and culture.</title>
        <authorList>
            <person name="Gilroy R."/>
            <person name="Ravi A."/>
            <person name="Getino M."/>
            <person name="Pursley I."/>
            <person name="Horton D.L."/>
            <person name="Alikhan N.F."/>
            <person name="Baker D."/>
            <person name="Gharbi K."/>
            <person name="Hall N."/>
            <person name="Watson M."/>
            <person name="Adriaenssens E.M."/>
            <person name="Foster-Nyarko E."/>
            <person name="Jarju S."/>
            <person name="Secka A."/>
            <person name="Antonio M."/>
            <person name="Oren A."/>
            <person name="Chaudhuri R.R."/>
            <person name="La Ragione R."/>
            <person name="Hildebrand F."/>
            <person name="Pallen M.J."/>
        </authorList>
    </citation>
    <scope>NUCLEOTIDE SEQUENCE</scope>
    <source>
        <strain evidence="10">CHK197-8231</strain>
    </source>
</reference>
<dbReference type="EMBL" id="DVML01000039">
    <property type="protein sequence ID" value="HIU23224.1"/>
    <property type="molecule type" value="Genomic_DNA"/>
</dbReference>
<keyword evidence="3 9" id="KW-1003">Cell membrane</keyword>
<accession>A0A9D1HVC5</accession>
<keyword evidence="8 9" id="KW-0472">Membrane</keyword>
<protein>
    <recommendedName>
        <fullName evidence="9">Protein translocase subunit SecE</fullName>
    </recommendedName>
</protein>
<organism evidence="10 11">
    <name type="scientific">Candidatus Fimihabitans intestinipullorum</name>
    <dbReference type="NCBI Taxonomy" id="2840820"/>
    <lineage>
        <taxon>Bacteria</taxon>
        <taxon>Bacillati</taxon>
        <taxon>Mycoplasmatota</taxon>
        <taxon>Mycoplasmatota incertae sedis</taxon>
        <taxon>Candidatus Fimihabitans</taxon>
    </lineage>
</organism>
<dbReference type="GO" id="GO:0008320">
    <property type="term" value="F:protein transmembrane transporter activity"/>
    <property type="evidence" value="ECO:0007669"/>
    <property type="project" value="UniProtKB-UniRule"/>
</dbReference>